<feature type="region of interest" description="Disordered" evidence="1">
    <location>
        <begin position="74"/>
        <end position="94"/>
    </location>
</feature>
<dbReference type="Proteomes" id="UP000265703">
    <property type="component" value="Unassembled WGS sequence"/>
</dbReference>
<name>A0A397SYG7_9GLOM</name>
<evidence type="ECO:0000313" key="2">
    <source>
        <dbReference type="EMBL" id="RIA88867.1"/>
    </source>
</evidence>
<comment type="caution">
    <text evidence="2">The sequence shown here is derived from an EMBL/GenBank/DDBJ whole genome shotgun (WGS) entry which is preliminary data.</text>
</comment>
<sequence length="128" mass="14935">MISQVPLAINERTFSIEYNTAAARNEDIYDKDEEMAFDAENEEVSKDDIESDTNDEFNINNKEDEYKRMIIEFNKSDNDDDDDDDEISKVDSDGEVIVDQPLNSEQMSHSFDEFAPYFKNITESLLFY</sequence>
<proteinExistence type="predicted"/>
<dbReference type="EMBL" id="QKYT01000242">
    <property type="protein sequence ID" value="RIA88867.1"/>
    <property type="molecule type" value="Genomic_DNA"/>
</dbReference>
<dbReference type="AlphaFoldDB" id="A0A397SYG7"/>
<keyword evidence="3" id="KW-1185">Reference proteome</keyword>
<evidence type="ECO:0000313" key="3">
    <source>
        <dbReference type="Proteomes" id="UP000265703"/>
    </source>
</evidence>
<organism evidence="2 3">
    <name type="scientific">Glomus cerebriforme</name>
    <dbReference type="NCBI Taxonomy" id="658196"/>
    <lineage>
        <taxon>Eukaryota</taxon>
        <taxon>Fungi</taxon>
        <taxon>Fungi incertae sedis</taxon>
        <taxon>Mucoromycota</taxon>
        <taxon>Glomeromycotina</taxon>
        <taxon>Glomeromycetes</taxon>
        <taxon>Glomerales</taxon>
        <taxon>Glomeraceae</taxon>
        <taxon>Glomus</taxon>
    </lineage>
</organism>
<protein>
    <submittedName>
        <fullName evidence="2">Uncharacterized protein</fullName>
    </submittedName>
</protein>
<dbReference type="OrthoDB" id="2479067at2759"/>
<accession>A0A397SYG7</accession>
<evidence type="ECO:0000256" key="1">
    <source>
        <dbReference type="SAM" id="MobiDB-lite"/>
    </source>
</evidence>
<gene>
    <name evidence="2" type="ORF">C1645_825639</name>
</gene>
<reference evidence="2 3" key="1">
    <citation type="submission" date="2018-06" db="EMBL/GenBank/DDBJ databases">
        <title>Comparative genomics reveals the genomic features of Rhizophagus irregularis, R. cerebriforme, R. diaphanum and Gigaspora rosea, and their symbiotic lifestyle signature.</title>
        <authorList>
            <person name="Morin E."/>
            <person name="San Clemente H."/>
            <person name="Chen E.C.H."/>
            <person name="De La Providencia I."/>
            <person name="Hainaut M."/>
            <person name="Kuo A."/>
            <person name="Kohler A."/>
            <person name="Murat C."/>
            <person name="Tang N."/>
            <person name="Roy S."/>
            <person name="Loubradou J."/>
            <person name="Henrissat B."/>
            <person name="Grigoriev I.V."/>
            <person name="Corradi N."/>
            <person name="Roux C."/>
            <person name="Martin F.M."/>
        </authorList>
    </citation>
    <scope>NUCLEOTIDE SEQUENCE [LARGE SCALE GENOMIC DNA]</scope>
    <source>
        <strain evidence="2 3">DAOM 227022</strain>
    </source>
</reference>